<dbReference type="InterPro" id="IPR041667">
    <property type="entry name" value="Cupin_8"/>
</dbReference>
<evidence type="ECO:0000256" key="2">
    <source>
        <dbReference type="ARBA" id="ARBA00023306"/>
    </source>
</evidence>
<evidence type="ECO:0000256" key="1">
    <source>
        <dbReference type="ARBA" id="ARBA00006180"/>
    </source>
</evidence>
<dbReference type="GO" id="GO:0019903">
    <property type="term" value="F:protein phosphatase binding"/>
    <property type="evidence" value="ECO:0007669"/>
    <property type="project" value="InterPro"/>
</dbReference>
<dbReference type="Gene3D" id="2.60.120.650">
    <property type="entry name" value="Cupin"/>
    <property type="match status" value="1"/>
</dbReference>
<evidence type="ECO:0000313" key="4">
    <source>
        <dbReference type="Proteomes" id="UP000095280"/>
    </source>
</evidence>
<evidence type="ECO:0000259" key="3">
    <source>
        <dbReference type="PROSITE" id="PS51184"/>
    </source>
</evidence>
<feature type="domain" description="JmjC" evidence="3">
    <location>
        <begin position="132"/>
        <end position="286"/>
    </location>
</feature>
<sequence length="654" mass="72148">MVKLRIVDVSPKPKDGNAVDASGEIPDESLLATVQLEEAVAARMPCIIRGLSLGPCVDTWPKPERFAEFVDCPVKVHVSRDADLDFVAKNFAYKTVSLAQLVQRASRSVQPEGEYFLCPEERYYLRALGGDSRSEPAQLARQFPQLAPELRLPDQLYPSERQFSSVLRVASAGLRLWLHYDVMDNLLCGVCGTKRVTLYPPYDAEHLYLVGDKSRVANPDNYDAAEFPDFAKATPFTGDLLPGDVLYIPAMWFHSVLNVTYTLSVNVFWKTLRDELYDPKDAYGNKEPVPIARLMQSLQSGLKTVTASGLPPEYCHVYGVQLANLIRERLCDGGAGSGQDQNQRHENEDQMKIPLNSSATMFWQMPSIISNIEPLLDKQGVELSEILEEESVIQECKAQNQKLITYLAQDSILDQLVDAIVTEPSAELPHRQRYRRANVCCELLACDADALTTGLVKENRRLDQLYDFLKGEPPLNPLLSSFFSKVMQLLARKQSDRLLAYLSSKGEEFIDLLIRHMGTSAVMDFLVSVVTMRSVDEYGLQYQQLQQQQSTQVAAWLAQTGLVDKLLATLASDRSPEEQYNGAQCLINIIAYCRDLAAAAQDSSEAANSSSAASSTPSATLLDQLESGDTAGKLLAKMLDGAGGPSESGVAAGA</sequence>
<dbReference type="SMART" id="SM00558">
    <property type="entry name" value="JmjC"/>
    <property type="match status" value="1"/>
</dbReference>
<keyword evidence="4" id="KW-1185">Reference proteome</keyword>
<dbReference type="Proteomes" id="UP000095280">
    <property type="component" value="Unplaced"/>
</dbReference>
<organism evidence="4 5">
    <name type="scientific">Macrostomum lignano</name>
    <dbReference type="NCBI Taxonomy" id="282301"/>
    <lineage>
        <taxon>Eukaryota</taxon>
        <taxon>Metazoa</taxon>
        <taxon>Spiralia</taxon>
        <taxon>Lophotrochozoa</taxon>
        <taxon>Platyhelminthes</taxon>
        <taxon>Rhabditophora</taxon>
        <taxon>Macrostomorpha</taxon>
        <taxon>Macrostomida</taxon>
        <taxon>Macrostomidae</taxon>
        <taxon>Macrostomum</taxon>
    </lineage>
</organism>
<reference evidence="5" key="1">
    <citation type="submission" date="2016-11" db="UniProtKB">
        <authorList>
            <consortium name="WormBaseParasite"/>
        </authorList>
    </citation>
    <scope>IDENTIFICATION</scope>
</reference>
<dbReference type="GO" id="GO:0019888">
    <property type="term" value="F:protein phosphatase regulator activity"/>
    <property type="evidence" value="ECO:0007669"/>
    <property type="project" value="TreeGrafter"/>
</dbReference>
<dbReference type="WBParaSite" id="maker-uti_cns_0010302-snap-gene-0.3-mRNA-1">
    <property type="protein sequence ID" value="maker-uti_cns_0010302-snap-gene-0.3-mRNA-1"/>
    <property type="gene ID" value="maker-uti_cns_0010302-snap-gene-0.3"/>
</dbReference>
<dbReference type="PANTHER" id="PTHR12634">
    <property type="entry name" value="SIT4 YEAST -ASSOCIATING PROTEIN-RELATED"/>
    <property type="match status" value="1"/>
</dbReference>
<name>A0A1I8I636_9PLAT</name>
<dbReference type="Pfam" id="PF04499">
    <property type="entry name" value="SAPS"/>
    <property type="match status" value="1"/>
</dbReference>
<dbReference type="InterPro" id="IPR007587">
    <property type="entry name" value="SAPS"/>
</dbReference>
<dbReference type="GO" id="GO:0005634">
    <property type="term" value="C:nucleus"/>
    <property type="evidence" value="ECO:0007669"/>
    <property type="project" value="TreeGrafter"/>
</dbReference>
<dbReference type="InterPro" id="IPR003347">
    <property type="entry name" value="JmjC_dom"/>
</dbReference>
<dbReference type="AlphaFoldDB" id="A0A1I8I636"/>
<protein>
    <submittedName>
        <fullName evidence="5">JmjC domain-containing protein</fullName>
    </submittedName>
</protein>
<dbReference type="PROSITE" id="PS51184">
    <property type="entry name" value="JMJC"/>
    <property type="match status" value="1"/>
</dbReference>
<comment type="similarity">
    <text evidence="1">Belongs to the SAPS family.</text>
</comment>
<dbReference type="Pfam" id="PF13621">
    <property type="entry name" value="Cupin_8"/>
    <property type="match status" value="1"/>
</dbReference>
<dbReference type="PANTHER" id="PTHR12634:SF8">
    <property type="entry name" value="FIERY MOUNTAIN, ISOFORM D"/>
    <property type="match status" value="1"/>
</dbReference>
<dbReference type="SUPFAM" id="SSF51197">
    <property type="entry name" value="Clavaminate synthase-like"/>
    <property type="match status" value="1"/>
</dbReference>
<proteinExistence type="inferred from homology"/>
<keyword evidence="2" id="KW-0131">Cell cycle</keyword>
<dbReference type="GO" id="GO:0005829">
    <property type="term" value="C:cytosol"/>
    <property type="evidence" value="ECO:0007669"/>
    <property type="project" value="TreeGrafter"/>
</dbReference>
<accession>A0A1I8I636</accession>
<evidence type="ECO:0000313" key="5">
    <source>
        <dbReference type="WBParaSite" id="maker-uti_cns_0010302-snap-gene-0.3-mRNA-1"/>
    </source>
</evidence>